<dbReference type="AlphaFoldDB" id="A0A382YXI2"/>
<feature type="non-terminal residue" evidence="1">
    <location>
        <position position="1"/>
    </location>
</feature>
<gene>
    <name evidence="1" type="ORF">METZ01_LOCUS440816</name>
</gene>
<protein>
    <recommendedName>
        <fullName evidence="2">Transposase IS4-like domain-containing protein</fullName>
    </recommendedName>
</protein>
<reference evidence="1" key="1">
    <citation type="submission" date="2018-05" db="EMBL/GenBank/DDBJ databases">
        <authorList>
            <person name="Lanie J.A."/>
            <person name="Ng W.-L."/>
            <person name="Kazmierczak K.M."/>
            <person name="Andrzejewski T.M."/>
            <person name="Davidsen T.M."/>
            <person name="Wayne K.J."/>
            <person name="Tettelin H."/>
            <person name="Glass J.I."/>
            <person name="Rusch D."/>
            <person name="Podicherti R."/>
            <person name="Tsui H.-C.T."/>
            <person name="Winkler M.E."/>
        </authorList>
    </citation>
    <scope>NUCLEOTIDE SEQUENCE</scope>
</reference>
<sequence length="71" mass="8391">VADKGYHSNEVLIDLTGSDIRRHVSEPDRGRRNWKDKEEAQAAVYANRRRLRSSRGQRLQKRRAELVERSF</sequence>
<evidence type="ECO:0008006" key="2">
    <source>
        <dbReference type="Google" id="ProtNLM"/>
    </source>
</evidence>
<evidence type="ECO:0000313" key="1">
    <source>
        <dbReference type="EMBL" id="SVD87962.1"/>
    </source>
</evidence>
<organism evidence="1">
    <name type="scientific">marine metagenome</name>
    <dbReference type="NCBI Taxonomy" id="408172"/>
    <lineage>
        <taxon>unclassified sequences</taxon>
        <taxon>metagenomes</taxon>
        <taxon>ecological metagenomes</taxon>
    </lineage>
</organism>
<name>A0A382YXI2_9ZZZZ</name>
<proteinExistence type="predicted"/>
<dbReference type="EMBL" id="UINC01179330">
    <property type="protein sequence ID" value="SVD87962.1"/>
    <property type="molecule type" value="Genomic_DNA"/>
</dbReference>
<accession>A0A382YXI2</accession>
<feature type="non-terminal residue" evidence="1">
    <location>
        <position position="71"/>
    </location>
</feature>